<evidence type="ECO:0000256" key="1">
    <source>
        <dbReference type="SAM" id="Phobius"/>
    </source>
</evidence>
<feature type="transmembrane region" description="Helical" evidence="1">
    <location>
        <begin position="89"/>
        <end position="106"/>
    </location>
</feature>
<keyword evidence="1" id="KW-1133">Transmembrane helix</keyword>
<feature type="transmembrane region" description="Helical" evidence="1">
    <location>
        <begin position="118"/>
        <end position="139"/>
    </location>
</feature>
<keyword evidence="1" id="KW-0812">Transmembrane</keyword>
<dbReference type="RefSeq" id="WP_146356162.1">
    <property type="nucleotide sequence ID" value="NZ_VOIR01000013.1"/>
</dbReference>
<feature type="transmembrane region" description="Helical" evidence="1">
    <location>
        <begin position="146"/>
        <end position="167"/>
    </location>
</feature>
<feature type="transmembrane region" description="Helical" evidence="1">
    <location>
        <begin position="25"/>
        <end position="46"/>
    </location>
</feature>
<dbReference type="OrthoDB" id="3825761at2"/>
<gene>
    <name evidence="2" type="ORF">FQ330_06500</name>
</gene>
<keyword evidence="3" id="KW-1185">Reference proteome</keyword>
<name>A0A5M8QFN2_9MICO</name>
<accession>A0A5M8QFN2</accession>
<reference evidence="2 3" key="1">
    <citation type="submission" date="2019-08" db="EMBL/GenBank/DDBJ databases">
        <title>Agrococcus lahaulensis sp. nov., isolated from a cold desert of the Indian Himalayas.</title>
        <authorList>
            <person name="Qu J.H."/>
        </authorList>
    </citation>
    <scope>NUCLEOTIDE SEQUENCE [LARGE SCALE GENOMIC DNA]</scope>
    <source>
        <strain evidence="2 3">NS18</strain>
    </source>
</reference>
<proteinExistence type="predicted"/>
<dbReference type="EMBL" id="VOIR01000013">
    <property type="protein sequence ID" value="KAA6433733.1"/>
    <property type="molecule type" value="Genomic_DNA"/>
</dbReference>
<sequence length="208" mass="20712">MQTTDGVDASASTGRRRSHGVAHQLGATAVGALVGLTWAASLRAYMVELVGTTSVFTWWTVGAILLPGAIAGACIGLAPALHTRSAERAWLLGLGPLAFAVLPLLRPGALESLLTQGLGGGAIGVAAALVLGGFALGSIGPRAVRVACLVTALLLVVGVAATVPLIGGGSHALTTPRGVWTTVLVAGLLLCGIIGTATALRPRGRPPR</sequence>
<keyword evidence="1" id="KW-0472">Membrane</keyword>
<feature type="transmembrane region" description="Helical" evidence="1">
    <location>
        <begin position="58"/>
        <end position="77"/>
    </location>
</feature>
<dbReference type="Proteomes" id="UP000323221">
    <property type="component" value="Unassembled WGS sequence"/>
</dbReference>
<feature type="transmembrane region" description="Helical" evidence="1">
    <location>
        <begin position="179"/>
        <end position="200"/>
    </location>
</feature>
<comment type="caution">
    <text evidence="2">The sequence shown here is derived from an EMBL/GenBank/DDBJ whole genome shotgun (WGS) entry which is preliminary data.</text>
</comment>
<evidence type="ECO:0000313" key="3">
    <source>
        <dbReference type="Proteomes" id="UP000323221"/>
    </source>
</evidence>
<evidence type="ECO:0000313" key="2">
    <source>
        <dbReference type="EMBL" id="KAA6433733.1"/>
    </source>
</evidence>
<dbReference type="AlphaFoldDB" id="A0A5M8QFN2"/>
<protein>
    <submittedName>
        <fullName evidence="2">Uncharacterized protein</fullName>
    </submittedName>
</protein>
<organism evidence="2 3">
    <name type="scientific">Agrococcus sediminis</name>
    <dbReference type="NCBI Taxonomy" id="2599924"/>
    <lineage>
        <taxon>Bacteria</taxon>
        <taxon>Bacillati</taxon>
        <taxon>Actinomycetota</taxon>
        <taxon>Actinomycetes</taxon>
        <taxon>Micrococcales</taxon>
        <taxon>Microbacteriaceae</taxon>
        <taxon>Agrococcus</taxon>
    </lineage>
</organism>